<reference evidence="1 2" key="1">
    <citation type="submission" date="2016-02" db="EMBL/GenBank/DDBJ databases">
        <title>Genome sequence of Moorella mulderi DSM 14980.</title>
        <authorList>
            <person name="Poehlein A."/>
            <person name="Daniel R."/>
        </authorList>
    </citation>
    <scope>NUCLEOTIDE SEQUENCE [LARGE SCALE GENOMIC DNA]</scope>
    <source>
        <strain evidence="1 2">DSM 14980</strain>
    </source>
</reference>
<evidence type="ECO:0000313" key="2">
    <source>
        <dbReference type="Proteomes" id="UP000075670"/>
    </source>
</evidence>
<keyword evidence="2" id="KW-1185">Reference proteome</keyword>
<dbReference type="PATRIC" id="fig|1122241.3.peg.2927"/>
<dbReference type="AlphaFoldDB" id="A0A151ATI9"/>
<name>A0A151ATI9_9FIRM</name>
<gene>
    <name evidence="1" type="ORF">MOMUL_27520</name>
</gene>
<accession>A0A151ATI9</accession>
<proteinExistence type="predicted"/>
<sequence length="122" mass="14173">MGYKYEFTWLIRLPVDELPEKPNEQKGDGENLLLWKRTSGNIILGFFRQGHKLAHPVGMEALIVTKSEEVLGYGHIVKSEIYELPDGTLTTVVEFSVTRLFDEEEKRVITRIFREMYGQRQA</sequence>
<organism evidence="1 2">
    <name type="scientific">Moorella mulderi DSM 14980</name>
    <dbReference type="NCBI Taxonomy" id="1122241"/>
    <lineage>
        <taxon>Bacteria</taxon>
        <taxon>Bacillati</taxon>
        <taxon>Bacillota</taxon>
        <taxon>Clostridia</taxon>
        <taxon>Neomoorellales</taxon>
        <taxon>Neomoorellaceae</taxon>
        <taxon>Neomoorella</taxon>
    </lineage>
</organism>
<evidence type="ECO:0000313" key="1">
    <source>
        <dbReference type="EMBL" id="KYH30968.1"/>
    </source>
</evidence>
<dbReference type="Proteomes" id="UP000075670">
    <property type="component" value="Unassembled WGS sequence"/>
</dbReference>
<dbReference type="EMBL" id="LTBC01000017">
    <property type="protein sequence ID" value="KYH30968.1"/>
    <property type="molecule type" value="Genomic_DNA"/>
</dbReference>
<comment type="caution">
    <text evidence="1">The sequence shown here is derived from an EMBL/GenBank/DDBJ whole genome shotgun (WGS) entry which is preliminary data.</text>
</comment>
<protein>
    <submittedName>
        <fullName evidence="1">Uncharacterized protein</fullName>
    </submittedName>
</protein>